<dbReference type="AlphaFoldDB" id="X1BSR6"/>
<feature type="non-terminal residue" evidence="1">
    <location>
        <position position="182"/>
    </location>
</feature>
<dbReference type="EMBL" id="BART01019995">
    <property type="protein sequence ID" value="GAG98784.1"/>
    <property type="molecule type" value="Genomic_DNA"/>
</dbReference>
<proteinExistence type="predicted"/>
<accession>X1BSR6</accession>
<protein>
    <submittedName>
        <fullName evidence="1">Uncharacterized protein</fullName>
    </submittedName>
</protein>
<evidence type="ECO:0000313" key="1">
    <source>
        <dbReference type="EMBL" id="GAG98784.1"/>
    </source>
</evidence>
<organism evidence="1">
    <name type="scientific">marine sediment metagenome</name>
    <dbReference type="NCBI Taxonomy" id="412755"/>
    <lineage>
        <taxon>unclassified sequences</taxon>
        <taxon>metagenomes</taxon>
        <taxon>ecological metagenomes</taxon>
    </lineage>
</organism>
<gene>
    <name evidence="1" type="ORF">S01H4_37253</name>
</gene>
<name>X1BSR6_9ZZZZ</name>
<reference evidence="1" key="1">
    <citation type="journal article" date="2014" name="Front. Microbiol.">
        <title>High frequency of phylogenetically diverse reductive dehalogenase-homologous genes in deep subseafloor sedimentary metagenomes.</title>
        <authorList>
            <person name="Kawai M."/>
            <person name="Futagami T."/>
            <person name="Toyoda A."/>
            <person name="Takaki Y."/>
            <person name="Nishi S."/>
            <person name="Hori S."/>
            <person name="Arai W."/>
            <person name="Tsubouchi T."/>
            <person name="Morono Y."/>
            <person name="Uchiyama I."/>
            <person name="Ito T."/>
            <person name="Fujiyama A."/>
            <person name="Inagaki F."/>
            <person name="Takami H."/>
        </authorList>
    </citation>
    <scope>NUCLEOTIDE SEQUENCE</scope>
    <source>
        <strain evidence="1">Expedition CK06-06</strain>
    </source>
</reference>
<comment type="caution">
    <text evidence="1">The sequence shown here is derived from an EMBL/GenBank/DDBJ whole genome shotgun (WGS) entry which is preliminary data.</text>
</comment>
<sequence length="182" mass="21379">MEMENLLHVFTRTDETKKIRESQNGLKFRTICKECNEFLGQKYDPVVNEFALSVGRYLKSDFKFPEIIHHKTKPLRLIKGIIGHLIAAKAEYDDVVLDTQVRGFILDENSLVPDNIYIFYWLYPYDCTIILRDFGMPSVRGNFKSLGFFQTLKYFPIAYLVSDNPRYEGLLELTKYRSLQID</sequence>